<dbReference type="PANTHER" id="PTHR30519">
    <property type="entry name" value="5-METHYLTETRAHYDROPTEROYLTRIGLUTAMATE--HOMOCYSTEINE METHYLTRANSFERASE"/>
    <property type="match status" value="1"/>
</dbReference>
<comment type="caution">
    <text evidence="3">The sequence shown here is derived from an EMBL/GenBank/DDBJ whole genome shotgun (WGS) entry which is preliminary data.</text>
</comment>
<feature type="domain" description="Cobalamin-independent methionine synthase MetE N-terminal" evidence="2">
    <location>
        <begin position="11"/>
        <end position="225"/>
    </location>
</feature>
<evidence type="ECO:0000313" key="3">
    <source>
        <dbReference type="EMBL" id="EJF47093.1"/>
    </source>
</evidence>
<dbReference type="GO" id="GO:0008652">
    <property type="term" value="P:amino acid biosynthetic process"/>
    <property type="evidence" value="ECO:0007669"/>
    <property type="project" value="InterPro"/>
</dbReference>
<accession>J1HNC6</accession>
<evidence type="ECO:0000259" key="2">
    <source>
        <dbReference type="Pfam" id="PF08267"/>
    </source>
</evidence>
<dbReference type="Pfam" id="PF08267">
    <property type="entry name" value="Meth_synt_1"/>
    <property type="match status" value="1"/>
</dbReference>
<gene>
    <name evidence="3" type="ORF">HMPREF1317_1362</name>
</gene>
<dbReference type="AlphaFoldDB" id="J1HNC6"/>
<dbReference type="GO" id="GO:0008270">
    <property type="term" value="F:zinc ion binding"/>
    <property type="evidence" value="ECO:0007669"/>
    <property type="project" value="InterPro"/>
</dbReference>
<dbReference type="GO" id="GO:0003871">
    <property type="term" value="F:5-methyltetrahydropteroyltriglutamate-homocysteine S-methyltransferase activity"/>
    <property type="evidence" value="ECO:0007669"/>
    <property type="project" value="InterPro"/>
</dbReference>
<evidence type="ECO:0000313" key="4">
    <source>
        <dbReference type="Proteomes" id="UP000004578"/>
    </source>
</evidence>
<keyword evidence="4" id="KW-1185">Reference proteome</keyword>
<sequence length="250" mass="26778">MAPSTTPFPSATVLAYPRVGRGRQLKRALEAHWAGRTTAEELAAAHEGLRRENLARLVELGLGAHDASLADAPSYYDHVLDATALLGAIPPRFAGRSGLDLYFALARGDAGATPQEMTKWFDTNYHYLVPEIGPDTPISFADDKIVRRYAQAADWGYVTRPVLVVPLTYLALAKTNTAGYDRLDDVVAAYSRALSALADAGAPWVQFDEPALASDNLSRTRAALTGLAARLRGAGRGGAPPPDPGHHPLR</sequence>
<dbReference type="Proteomes" id="UP000004578">
    <property type="component" value="Unassembled WGS sequence"/>
</dbReference>
<dbReference type="InterPro" id="IPR013215">
    <property type="entry name" value="Cbl-indep_Met_Synth_N"/>
</dbReference>
<dbReference type="EMBL" id="AKFS01000103">
    <property type="protein sequence ID" value="EJF47093.1"/>
    <property type="molecule type" value="Genomic_DNA"/>
</dbReference>
<name>J1HNC6_9ACTO</name>
<organism evidence="3 4">
    <name type="scientific">Schaalia georgiae F0490</name>
    <dbReference type="NCBI Taxonomy" id="1125717"/>
    <lineage>
        <taxon>Bacteria</taxon>
        <taxon>Bacillati</taxon>
        <taxon>Actinomycetota</taxon>
        <taxon>Actinomycetes</taxon>
        <taxon>Actinomycetales</taxon>
        <taxon>Actinomycetaceae</taxon>
        <taxon>Schaalia</taxon>
    </lineage>
</organism>
<dbReference type="SUPFAM" id="SSF51726">
    <property type="entry name" value="UROD/MetE-like"/>
    <property type="match status" value="1"/>
</dbReference>
<dbReference type="Gene3D" id="3.20.20.210">
    <property type="match status" value="1"/>
</dbReference>
<dbReference type="RefSeq" id="WP_005869023.1">
    <property type="nucleotide sequence ID" value="NZ_AKFS01000103.1"/>
</dbReference>
<reference evidence="3 4" key="1">
    <citation type="submission" date="2012-05" db="EMBL/GenBank/DDBJ databases">
        <authorList>
            <person name="Harkins D.M."/>
            <person name="Madupu R."/>
            <person name="Durkin A.S."/>
            <person name="Torralba M."/>
            <person name="Methe B."/>
            <person name="Sutton G.G."/>
            <person name="Nelson K.E."/>
        </authorList>
    </citation>
    <scope>NUCLEOTIDE SEQUENCE [LARGE SCALE GENOMIC DNA]</scope>
    <source>
        <strain evidence="3 4">F0490</strain>
    </source>
</reference>
<evidence type="ECO:0000256" key="1">
    <source>
        <dbReference type="ARBA" id="ARBA00022737"/>
    </source>
</evidence>
<proteinExistence type="predicted"/>
<dbReference type="PATRIC" id="fig|1125717.3.peg.694"/>
<dbReference type="InterPro" id="IPR038071">
    <property type="entry name" value="UROD/MetE-like_sf"/>
</dbReference>
<keyword evidence="1" id="KW-0677">Repeat</keyword>
<protein>
    <submittedName>
        <fullName evidence="3">Cobalamin-independent synthase, N-terminal domain protein</fullName>
    </submittedName>
</protein>